<reference evidence="1 2" key="1">
    <citation type="journal article" date="2016" name="Nat. Commun.">
        <title>Thousands of microbial genomes shed light on interconnected biogeochemical processes in an aquifer system.</title>
        <authorList>
            <person name="Anantharaman K."/>
            <person name="Brown C.T."/>
            <person name="Hug L.A."/>
            <person name="Sharon I."/>
            <person name="Castelle C.J."/>
            <person name="Probst A.J."/>
            <person name="Thomas B.C."/>
            <person name="Singh A."/>
            <person name="Wilkins M.J."/>
            <person name="Karaoz U."/>
            <person name="Brodie E.L."/>
            <person name="Williams K.H."/>
            <person name="Hubbard S.S."/>
            <person name="Banfield J.F."/>
        </authorList>
    </citation>
    <scope>NUCLEOTIDE SEQUENCE [LARGE SCALE GENOMIC DNA]</scope>
</reference>
<protein>
    <recommendedName>
        <fullName evidence="3">Gcp-like domain-containing protein</fullName>
    </recommendedName>
</protein>
<dbReference type="EMBL" id="MGEM01000028">
    <property type="protein sequence ID" value="OGL84389.1"/>
    <property type="molecule type" value="Genomic_DNA"/>
</dbReference>
<gene>
    <name evidence="1" type="ORF">A3B36_02555</name>
</gene>
<dbReference type="SUPFAM" id="SSF53067">
    <property type="entry name" value="Actin-like ATPase domain"/>
    <property type="match status" value="1"/>
</dbReference>
<sequence>MGKSKIQNPKSKIKEDIFLLLDPGAADGRLRFLFVNGRGEIAVRYAFAPHRKAIEHVLAIIAEKMKRRARTLKDIKGIAVMQGGESFSAVRGVHAIANALAWSLKVPAATIKKSNNQEINENNLKCVNALKRRRSFNLLLPDYSRPPNITINR</sequence>
<organism evidence="1 2">
    <name type="scientific">Candidatus Uhrbacteria bacterium RIFCSPLOWO2_01_FULL_55_36</name>
    <dbReference type="NCBI Taxonomy" id="1802404"/>
    <lineage>
        <taxon>Bacteria</taxon>
        <taxon>Candidatus Uhriibacteriota</taxon>
    </lineage>
</organism>
<evidence type="ECO:0008006" key="3">
    <source>
        <dbReference type="Google" id="ProtNLM"/>
    </source>
</evidence>
<dbReference type="Proteomes" id="UP000177704">
    <property type="component" value="Unassembled WGS sequence"/>
</dbReference>
<name>A0A1F7V1N8_9BACT</name>
<comment type="caution">
    <text evidence="1">The sequence shown here is derived from an EMBL/GenBank/DDBJ whole genome shotgun (WGS) entry which is preliminary data.</text>
</comment>
<evidence type="ECO:0000313" key="1">
    <source>
        <dbReference type="EMBL" id="OGL84389.1"/>
    </source>
</evidence>
<dbReference type="AlphaFoldDB" id="A0A1F7V1N8"/>
<dbReference type="InterPro" id="IPR043129">
    <property type="entry name" value="ATPase_NBD"/>
</dbReference>
<evidence type="ECO:0000313" key="2">
    <source>
        <dbReference type="Proteomes" id="UP000177704"/>
    </source>
</evidence>
<dbReference type="Gene3D" id="3.30.420.40">
    <property type="match status" value="1"/>
</dbReference>
<proteinExistence type="predicted"/>
<accession>A0A1F7V1N8</accession>